<dbReference type="InterPro" id="IPR007555">
    <property type="entry name" value="DUF499"/>
</dbReference>
<feature type="region of interest" description="Disordered" evidence="1">
    <location>
        <begin position="1001"/>
        <end position="1040"/>
    </location>
</feature>
<name>A0ABS7H2A5_9HYPH</name>
<protein>
    <submittedName>
        <fullName evidence="3">DUF499 domain-containing protein</fullName>
    </submittedName>
</protein>
<feature type="domain" description="Swt1-like HEPN" evidence="2">
    <location>
        <begin position="19"/>
        <end position="123"/>
    </location>
</feature>
<keyword evidence="4" id="KW-1185">Reference proteome</keyword>
<evidence type="ECO:0000259" key="2">
    <source>
        <dbReference type="Pfam" id="PF18731"/>
    </source>
</evidence>
<dbReference type="RefSeq" id="WP_220337433.1">
    <property type="nucleotide sequence ID" value="NZ_JAEUAK010000014.1"/>
</dbReference>
<dbReference type="InterPro" id="IPR041650">
    <property type="entry name" value="HEPN_Swt1"/>
</dbReference>
<comment type="caution">
    <text evidence="3">The sequence shown here is derived from an EMBL/GenBank/DDBJ whole genome shotgun (WGS) entry which is preliminary data.</text>
</comment>
<dbReference type="EMBL" id="JAEUAK010000014">
    <property type="protein sequence ID" value="MBW9055992.1"/>
    <property type="molecule type" value="Genomic_DNA"/>
</dbReference>
<dbReference type="Pfam" id="PF04465">
    <property type="entry name" value="DUF499"/>
    <property type="match status" value="1"/>
</dbReference>
<dbReference type="InterPro" id="IPR027417">
    <property type="entry name" value="P-loop_NTPase"/>
</dbReference>
<proteinExistence type="predicted"/>
<gene>
    <name evidence="3" type="ORF">JNB85_26635</name>
</gene>
<evidence type="ECO:0000313" key="4">
    <source>
        <dbReference type="Proteomes" id="UP000717752"/>
    </source>
</evidence>
<dbReference type="Pfam" id="PF18731">
    <property type="entry name" value="HEPN_Swt1"/>
    <property type="match status" value="1"/>
</dbReference>
<dbReference type="Proteomes" id="UP000717752">
    <property type="component" value="Unassembled WGS sequence"/>
</dbReference>
<accession>A0ABS7H2A5</accession>
<sequence>MAGEDIEGTKRVRDTLDFVLKPVLEGFVEANMKKKHGPRWLHYASRASGSAPNDPLDVYGLLKTIIDNWNDVFYACFDRKILHKARNHVSVAFDARNATSHLNLPLSDAEALNYLFAMLQLAEILKAPASTLDKVKSAYAAQRATGIESGQVDPATPVVNKVVETAAQPQLGLTAPEPSATALKPWIEVALPHPDVIANRFKEAEFAADLFAVDAGLAGEGYATPSAFYGITFLTEGLRRVLATAVQRLGGSGGDPVIGLQTAFGGGKTHTMLALFHLVKHLQEGGDPRALPGLAEILERAGVASLPKPKISIFVGSSKGVDVSLNIKDGPRLHTLWGYIAWRIAGNEGLKLVAEAEAARTSPGSNLMVEVFRLAGPSVILLDELTMFARQLDEDRFEALLSFIQSLTEAAKMVPGILIVGSLPESNAEAGGERGVRALLRLEKIFGRVQSAWLPASGDETYEIIRRRLFQPLDVDGEKARDETVKAFHNLYKSNAAEFPPPAREARYLELLRLSYPIHPELFDRLSKDWASLEKFQRTRGVLRFMANVVGVLWHGQSRDPMILPARIPVSNERVRASVLYPLDPAFGAVVDREVDGDGSLPNLMEANPSRRISQARAATRAARAVFVCSAPLVGQPNAGVTGQGLRLACAEPGDQLAIFGEALRELTERATYLYEEAGRYWFSTQPTLNRLADDRARALPDYEVDAAISDVLREDGNTKGNFHRVFAAPDEPTMCDEVSALSLVILGPAHPHAGRGADKSAATEAVDDALTRCRSSQRRFRNTLVFVAPDVAQLGTAREVMRKAMAWASIASDHRLQQQMTQAQASDANDKAKTNRDSAQKAIRAAWSHILHPIKSETPGKPFELEHNQISSRDRSAIPAMVYDKAKADGIALEKLGTERLWLALKPIWPEDRPHLPVAEIANWFASYVYMPKLRDRVVLEAAIRDSLAKLDPQFGYAESFDEATGKYHKLSWAREPMSLDLSTGLIVREAEARRQIDEEAAAISRPTSGTSTGPAPGQPAAPVRGFDPVVSEPTQPSKPTRFYGSVEIDMVRPVKSFDAILNAVVMELQRTQGAKVKLTLEIEATADEGFDEGDVSVVRDNAKQLKFKPESTGFDE</sequence>
<dbReference type="SUPFAM" id="SSF52540">
    <property type="entry name" value="P-loop containing nucleoside triphosphate hydrolases"/>
    <property type="match status" value="1"/>
</dbReference>
<evidence type="ECO:0000256" key="1">
    <source>
        <dbReference type="SAM" id="MobiDB-lite"/>
    </source>
</evidence>
<evidence type="ECO:0000313" key="3">
    <source>
        <dbReference type="EMBL" id="MBW9055992.1"/>
    </source>
</evidence>
<reference evidence="3 4" key="1">
    <citation type="journal article" date="2021" name="MBio">
        <title>Poor Competitiveness of Bradyrhizobium in Pigeon Pea Root Colonization in Indian Soils.</title>
        <authorList>
            <person name="Chalasani D."/>
            <person name="Basu A."/>
            <person name="Pullabhotla S.V.S.R.N."/>
            <person name="Jorrin B."/>
            <person name="Neal A.L."/>
            <person name="Poole P.S."/>
            <person name="Podile A.R."/>
            <person name="Tkacz A."/>
        </authorList>
    </citation>
    <scope>NUCLEOTIDE SEQUENCE [LARGE SCALE GENOMIC DNA]</scope>
    <source>
        <strain evidence="3 4">HU56</strain>
    </source>
</reference>
<organism evidence="3 4">
    <name type="scientific">Rhizobium mesosinicum</name>
    <dbReference type="NCBI Taxonomy" id="335017"/>
    <lineage>
        <taxon>Bacteria</taxon>
        <taxon>Pseudomonadati</taxon>
        <taxon>Pseudomonadota</taxon>
        <taxon>Alphaproteobacteria</taxon>
        <taxon>Hyphomicrobiales</taxon>
        <taxon>Rhizobiaceae</taxon>
        <taxon>Rhizobium/Agrobacterium group</taxon>
        <taxon>Rhizobium</taxon>
    </lineage>
</organism>